<dbReference type="InterPro" id="IPR003661">
    <property type="entry name" value="HisK_dim/P_dom"/>
</dbReference>
<evidence type="ECO:0000313" key="13">
    <source>
        <dbReference type="Proteomes" id="UP001144471"/>
    </source>
</evidence>
<keyword evidence="9" id="KW-0812">Transmembrane</keyword>
<feature type="transmembrane region" description="Helical" evidence="9">
    <location>
        <begin position="7"/>
        <end position="25"/>
    </location>
</feature>
<dbReference type="CDD" id="cd00075">
    <property type="entry name" value="HATPase"/>
    <property type="match status" value="1"/>
</dbReference>
<accession>A0A9W6GIY3</accession>
<dbReference type="PANTHER" id="PTHR45453:SF3">
    <property type="entry name" value="HISTIDINE KINASE"/>
    <property type="match status" value="1"/>
</dbReference>
<dbReference type="SMART" id="SM00387">
    <property type="entry name" value="HATPase_c"/>
    <property type="match status" value="1"/>
</dbReference>
<dbReference type="GO" id="GO:0000155">
    <property type="term" value="F:phosphorelay sensor kinase activity"/>
    <property type="evidence" value="ECO:0007669"/>
    <property type="project" value="InterPro"/>
</dbReference>
<dbReference type="SMART" id="SM00304">
    <property type="entry name" value="HAMP"/>
    <property type="match status" value="1"/>
</dbReference>
<dbReference type="Pfam" id="PF00512">
    <property type="entry name" value="HisKA"/>
    <property type="match status" value="1"/>
</dbReference>
<dbReference type="SMART" id="SM00388">
    <property type="entry name" value="HisKA"/>
    <property type="match status" value="1"/>
</dbReference>
<dbReference type="InterPro" id="IPR036097">
    <property type="entry name" value="HisK_dim/P_sf"/>
</dbReference>
<dbReference type="GO" id="GO:0004721">
    <property type="term" value="F:phosphoprotein phosphatase activity"/>
    <property type="evidence" value="ECO:0007669"/>
    <property type="project" value="TreeGrafter"/>
</dbReference>
<dbReference type="SUPFAM" id="SSF47384">
    <property type="entry name" value="Homodimeric domain of signal transducing histidine kinase"/>
    <property type="match status" value="1"/>
</dbReference>
<gene>
    <name evidence="12" type="ORF">PM10SUCC1_15470</name>
</gene>
<dbReference type="PROSITE" id="PS50109">
    <property type="entry name" value="HIS_KIN"/>
    <property type="match status" value="1"/>
</dbReference>
<evidence type="ECO:0000256" key="8">
    <source>
        <dbReference type="SAM" id="Coils"/>
    </source>
</evidence>
<dbReference type="EMBL" id="BSDY01000006">
    <property type="protein sequence ID" value="GLI56033.1"/>
    <property type="molecule type" value="Genomic_DNA"/>
</dbReference>
<dbReference type="CDD" id="cd06225">
    <property type="entry name" value="HAMP"/>
    <property type="match status" value="1"/>
</dbReference>
<evidence type="ECO:0000256" key="4">
    <source>
        <dbReference type="ARBA" id="ARBA00022553"/>
    </source>
</evidence>
<keyword evidence="9" id="KW-1133">Transmembrane helix</keyword>
<dbReference type="SUPFAM" id="SSF158472">
    <property type="entry name" value="HAMP domain-like"/>
    <property type="match status" value="1"/>
</dbReference>
<keyword evidence="4" id="KW-0597">Phosphoprotein</keyword>
<dbReference type="PRINTS" id="PR00344">
    <property type="entry name" value="BCTRLSENSOR"/>
</dbReference>
<comment type="caution">
    <text evidence="12">The sequence shown here is derived from an EMBL/GenBank/DDBJ whole genome shotgun (WGS) entry which is preliminary data.</text>
</comment>
<evidence type="ECO:0000313" key="12">
    <source>
        <dbReference type="EMBL" id="GLI56033.1"/>
    </source>
</evidence>
<protein>
    <recommendedName>
        <fullName evidence="3">histidine kinase</fullName>
        <ecNumber evidence="3">2.7.13.3</ecNumber>
    </recommendedName>
</protein>
<evidence type="ECO:0000256" key="1">
    <source>
        <dbReference type="ARBA" id="ARBA00000085"/>
    </source>
</evidence>
<reference evidence="12" key="1">
    <citation type="submission" date="2022-12" db="EMBL/GenBank/DDBJ databases">
        <title>Reference genome sequencing for broad-spectrum identification of bacterial and archaeal isolates by mass spectrometry.</title>
        <authorList>
            <person name="Sekiguchi Y."/>
            <person name="Tourlousse D.M."/>
        </authorList>
    </citation>
    <scope>NUCLEOTIDE SEQUENCE</scope>
    <source>
        <strain evidence="12">10succ1</strain>
    </source>
</reference>
<keyword evidence="6 12" id="KW-0418">Kinase</keyword>
<dbReference type="InterPro" id="IPR004358">
    <property type="entry name" value="Sig_transdc_His_kin-like_C"/>
</dbReference>
<evidence type="ECO:0000256" key="3">
    <source>
        <dbReference type="ARBA" id="ARBA00012438"/>
    </source>
</evidence>
<dbReference type="InterPro" id="IPR003660">
    <property type="entry name" value="HAMP_dom"/>
</dbReference>
<dbReference type="EC" id="2.7.13.3" evidence="3"/>
<name>A0A9W6GIY3_9FUSO</name>
<dbReference type="Pfam" id="PF02518">
    <property type="entry name" value="HATPase_c"/>
    <property type="match status" value="1"/>
</dbReference>
<dbReference type="Pfam" id="PF00672">
    <property type="entry name" value="HAMP"/>
    <property type="match status" value="1"/>
</dbReference>
<dbReference type="Gene3D" id="1.10.287.130">
    <property type="match status" value="1"/>
</dbReference>
<feature type="domain" description="HAMP" evidence="11">
    <location>
        <begin position="172"/>
        <end position="224"/>
    </location>
</feature>
<keyword evidence="7" id="KW-0902">Two-component regulatory system</keyword>
<organism evidence="12 13">
    <name type="scientific">Propionigenium maris DSM 9537</name>
    <dbReference type="NCBI Taxonomy" id="1123000"/>
    <lineage>
        <taxon>Bacteria</taxon>
        <taxon>Fusobacteriati</taxon>
        <taxon>Fusobacteriota</taxon>
        <taxon>Fusobacteriia</taxon>
        <taxon>Fusobacteriales</taxon>
        <taxon>Fusobacteriaceae</taxon>
        <taxon>Propionigenium</taxon>
    </lineage>
</organism>
<dbReference type="FunFam" id="1.10.287.130:FF:000001">
    <property type="entry name" value="Two-component sensor histidine kinase"/>
    <property type="match status" value="1"/>
</dbReference>
<dbReference type="SUPFAM" id="SSF55874">
    <property type="entry name" value="ATPase domain of HSP90 chaperone/DNA topoisomerase II/histidine kinase"/>
    <property type="match status" value="1"/>
</dbReference>
<evidence type="ECO:0000256" key="5">
    <source>
        <dbReference type="ARBA" id="ARBA00022679"/>
    </source>
</evidence>
<dbReference type="PROSITE" id="PS50885">
    <property type="entry name" value="HAMP"/>
    <property type="match status" value="1"/>
</dbReference>
<dbReference type="GO" id="GO:0016036">
    <property type="term" value="P:cellular response to phosphate starvation"/>
    <property type="evidence" value="ECO:0007669"/>
    <property type="project" value="TreeGrafter"/>
</dbReference>
<dbReference type="GO" id="GO:0005886">
    <property type="term" value="C:plasma membrane"/>
    <property type="evidence" value="ECO:0007669"/>
    <property type="project" value="TreeGrafter"/>
</dbReference>
<dbReference type="InterPro" id="IPR005467">
    <property type="entry name" value="His_kinase_dom"/>
</dbReference>
<evidence type="ECO:0000256" key="9">
    <source>
        <dbReference type="SAM" id="Phobius"/>
    </source>
</evidence>
<feature type="coiled-coil region" evidence="8">
    <location>
        <begin position="181"/>
        <end position="246"/>
    </location>
</feature>
<dbReference type="PANTHER" id="PTHR45453">
    <property type="entry name" value="PHOSPHATE REGULON SENSOR PROTEIN PHOR"/>
    <property type="match status" value="1"/>
</dbReference>
<dbReference type="AlphaFoldDB" id="A0A9W6GIY3"/>
<dbReference type="RefSeq" id="WP_281834905.1">
    <property type="nucleotide sequence ID" value="NZ_BSDY01000006.1"/>
</dbReference>
<dbReference type="Gene3D" id="3.30.565.10">
    <property type="entry name" value="Histidine kinase-like ATPase, C-terminal domain"/>
    <property type="match status" value="1"/>
</dbReference>
<evidence type="ECO:0000256" key="7">
    <source>
        <dbReference type="ARBA" id="ARBA00023012"/>
    </source>
</evidence>
<dbReference type="InterPro" id="IPR036890">
    <property type="entry name" value="HATPase_C_sf"/>
</dbReference>
<dbReference type="Gene3D" id="6.10.340.10">
    <property type="match status" value="1"/>
</dbReference>
<keyword evidence="5" id="KW-0808">Transferase</keyword>
<dbReference type="InterPro" id="IPR050351">
    <property type="entry name" value="BphY/WalK/GraS-like"/>
</dbReference>
<sequence>MRIREKLFFMIFSVIILIGGGIYIISEFYLEKFYVESKIKSLKSISEIVINPKYIIDLDELEREENVTVYIKPLSAENLYEDLDDGFIEKFKRDGVMKKITSGEAVVERVRLQTYMGEYLILYKGYSEGSLLEIRTPISSIREAVSISSSYYMRLIAFVMVFGILLSLLFSKKITDPIIRLKEITKDIAELNFNKKFTEKRMDELGELGNSVNKMGDMLEGVIFELNRANDKLKKDIEHEKKLENLRKEFVASVSHELKTPIAIIQGYAQGLQEGIASEENRDFYCEVIVEESKKIDSLVKELLLISQIEAGYLQIQMNDINVGMMVRRIMDKYSYDFENYRVSYPERDIPAKGDSKYVGRVLENLIGNAFKYAKTNGRIEVDIEEKHDKVMVRVKNTCDNLAEEDLKEIWTPFYRGDKARSSEGTGLGLAIVKGILEKHGSEYGVRLEGDLVEFFFTLDTL</sequence>
<keyword evidence="9" id="KW-0472">Membrane</keyword>
<evidence type="ECO:0000256" key="6">
    <source>
        <dbReference type="ARBA" id="ARBA00022777"/>
    </source>
</evidence>
<dbReference type="Proteomes" id="UP001144471">
    <property type="component" value="Unassembled WGS sequence"/>
</dbReference>
<comment type="catalytic activity">
    <reaction evidence="1">
        <text>ATP + protein L-histidine = ADP + protein N-phospho-L-histidine.</text>
        <dbReference type="EC" id="2.7.13.3"/>
    </reaction>
</comment>
<evidence type="ECO:0000259" key="11">
    <source>
        <dbReference type="PROSITE" id="PS50885"/>
    </source>
</evidence>
<keyword evidence="13" id="KW-1185">Reference proteome</keyword>
<keyword evidence="8" id="KW-0175">Coiled coil</keyword>
<evidence type="ECO:0000256" key="2">
    <source>
        <dbReference type="ARBA" id="ARBA00004370"/>
    </source>
</evidence>
<dbReference type="CDD" id="cd00082">
    <property type="entry name" value="HisKA"/>
    <property type="match status" value="1"/>
</dbReference>
<feature type="domain" description="Histidine kinase" evidence="10">
    <location>
        <begin position="253"/>
        <end position="452"/>
    </location>
</feature>
<evidence type="ECO:0000259" key="10">
    <source>
        <dbReference type="PROSITE" id="PS50109"/>
    </source>
</evidence>
<proteinExistence type="predicted"/>
<feature type="transmembrane region" description="Helical" evidence="9">
    <location>
        <begin position="151"/>
        <end position="170"/>
    </location>
</feature>
<dbReference type="InterPro" id="IPR003594">
    <property type="entry name" value="HATPase_dom"/>
</dbReference>
<comment type="subcellular location">
    <subcellularLocation>
        <location evidence="2">Membrane</location>
    </subcellularLocation>
</comment>